<feature type="compositionally biased region" description="Low complexity" evidence="1">
    <location>
        <begin position="20"/>
        <end position="34"/>
    </location>
</feature>
<feature type="compositionally biased region" description="Polar residues" evidence="1">
    <location>
        <begin position="164"/>
        <end position="173"/>
    </location>
</feature>
<feature type="compositionally biased region" description="Pro residues" evidence="1">
    <location>
        <begin position="7"/>
        <end position="18"/>
    </location>
</feature>
<dbReference type="GeneID" id="25901724"/>
<feature type="region of interest" description="Disordered" evidence="1">
    <location>
        <begin position="1"/>
        <end position="236"/>
    </location>
</feature>
<dbReference type="Proteomes" id="UP000054560">
    <property type="component" value="Unassembled WGS sequence"/>
</dbReference>
<dbReference type="InterPro" id="IPR027267">
    <property type="entry name" value="AH/BAR_dom_sf"/>
</dbReference>
<feature type="domain" description="AH" evidence="2">
    <location>
        <begin position="252"/>
        <end position="448"/>
    </location>
</feature>
<protein>
    <recommendedName>
        <fullName evidence="2">AH domain-containing protein</fullName>
    </recommendedName>
</protein>
<dbReference type="STRING" id="667725.A0A0L0GCC0"/>
<accession>A0A0L0GCC0</accession>
<dbReference type="SMART" id="SM01015">
    <property type="entry name" value="Arfaptin"/>
    <property type="match status" value="1"/>
</dbReference>
<keyword evidence="4" id="KW-1185">Reference proteome</keyword>
<proteinExistence type="predicted"/>
<dbReference type="PROSITE" id="PS50870">
    <property type="entry name" value="AH"/>
    <property type="match status" value="1"/>
</dbReference>
<dbReference type="EMBL" id="KQ241643">
    <property type="protein sequence ID" value="KNC86640.1"/>
    <property type="molecule type" value="Genomic_DNA"/>
</dbReference>
<dbReference type="Pfam" id="PF06456">
    <property type="entry name" value="Arfaptin"/>
    <property type="match status" value="1"/>
</dbReference>
<feature type="compositionally biased region" description="Polar residues" evidence="1">
    <location>
        <begin position="120"/>
        <end position="138"/>
    </location>
</feature>
<dbReference type="GO" id="GO:0019904">
    <property type="term" value="F:protein domain specific binding"/>
    <property type="evidence" value="ECO:0007669"/>
    <property type="project" value="InterPro"/>
</dbReference>
<feature type="compositionally biased region" description="Basic and acidic residues" evidence="1">
    <location>
        <begin position="213"/>
        <end position="224"/>
    </location>
</feature>
<feature type="compositionally biased region" description="Polar residues" evidence="1">
    <location>
        <begin position="182"/>
        <end position="193"/>
    </location>
</feature>
<organism evidence="3 4">
    <name type="scientific">Sphaeroforma arctica JP610</name>
    <dbReference type="NCBI Taxonomy" id="667725"/>
    <lineage>
        <taxon>Eukaryota</taxon>
        <taxon>Ichthyosporea</taxon>
        <taxon>Ichthyophonida</taxon>
        <taxon>Sphaeroforma</taxon>
    </lineage>
</organism>
<sequence length="483" mass="52530">MAETSPPQTPPPTDPTPPASGTQSKSSVNSSTTSVADGEEEANSTTNTAMVSSEAVACQESAEDSVAEHTEVTLENGSDVITHTDITDASDTKSEEVQGDAKSSVTFDLSSDGEHESADLTETQSDGQSLQQATQQISAYIDGEREDDTNTPTHTHTKDLPTAETEQQGAQTSSDKDITEPTRGNSTDGTQQSATVATEDDATATDNSGAEASQKDEATPKDAVGRSQSQSGSSTSLWGSLKNIFVTVPTYEADPELDDALESLERFSHTFAESVKALSMYRKAFITMTLQIKHLAKALNDEGMKTRGDTGRVLRNMGESLKDVHTSQQDLSPLLSRMESTWDAFITRGVPDAQQAAADVLTAREKAHAAQQRRQRAGEQGNNQFSEVYLIYQAMEAEYKDKREAFLAKATMLDLQHCNIFRKDLKEFEIVFKLHAQNAQQVLHQAMDVHKDIVNSQTKTPSEFADNLLLARKRSVPNLQLQC</sequence>
<dbReference type="RefSeq" id="XP_014160542.1">
    <property type="nucleotide sequence ID" value="XM_014305067.1"/>
</dbReference>
<dbReference type="SUPFAM" id="SSF103657">
    <property type="entry name" value="BAR/IMD domain-like"/>
    <property type="match status" value="1"/>
</dbReference>
<dbReference type="InterPro" id="IPR010504">
    <property type="entry name" value="AH_dom"/>
</dbReference>
<reference evidence="3 4" key="1">
    <citation type="submission" date="2011-02" db="EMBL/GenBank/DDBJ databases">
        <title>The Genome Sequence of Sphaeroforma arctica JP610.</title>
        <authorList>
            <consortium name="The Broad Institute Genome Sequencing Platform"/>
            <person name="Russ C."/>
            <person name="Cuomo C."/>
            <person name="Young S.K."/>
            <person name="Zeng Q."/>
            <person name="Gargeya S."/>
            <person name="Alvarado L."/>
            <person name="Berlin A."/>
            <person name="Chapman S.B."/>
            <person name="Chen Z."/>
            <person name="Freedman E."/>
            <person name="Gellesch M."/>
            <person name="Goldberg J."/>
            <person name="Griggs A."/>
            <person name="Gujja S."/>
            <person name="Heilman E."/>
            <person name="Heiman D."/>
            <person name="Howarth C."/>
            <person name="Mehta T."/>
            <person name="Neiman D."/>
            <person name="Pearson M."/>
            <person name="Roberts A."/>
            <person name="Saif S."/>
            <person name="Shea T."/>
            <person name="Shenoy N."/>
            <person name="Sisk P."/>
            <person name="Stolte C."/>
            <person name="Sykes S."/>
            <person name="White J."/>
            <person name="Yandava C."/>
            <person name="Burger G."/>
            <person name="Gray M.W."/>
            <person name="Holland P.W.H."/>
            <person name="King N."/>
            <person name="Lang F.B.F."/>
            <person name="Roger A.J."/>
            <person name="Ruiz-Trillo I."/>
            <person name="Haas B."/>
            <person name="Nusbaum C."/>
            <person name="Birren B."/>
        </authorList>
    </citation>
    <scope>NUCLEOTIDE SEQUENCE [LARGE SCALE GENOMIC DNA]</scope>
    <source>
        <strain evidence="3 4">JP610</strain>
    </source>
</reference>
<dbReference type="Gene3D" id="1.20.1270.60">
    <property type="entry name" value="Arfaptin homology (AH) domain/BAR domain"/>
    <property type="match status" value="1"/>
</dbReference>
<feature type="compositionally biased region" description="Low complexity" evidence="1">
    <location>
        <begin position="227"/>
        <end position="236"/>
    </location>
</feature>
<evidence type="ECO:0000259" key="2">
    <source>
        <dbReference type="PROSITE" id="PS50870"/>
    </source>
</evidence>
<gene>
    <name evidence="3" type="ORF">SARC_01220</name>
</gene>
<dbReference type="GO" id="GO:0005737">
    <property type="term" value="C:cytoplasm"/>
    <property type="evidence" value="ECO:0007669"/>
    <property type="project" value="UniProtKB-ARBA"/>
</dbReference>
<dbReference type="AlphaFoldDB" id="A0A0L0GCC0"/>
<evidence type="ECO:0000313" key="3">
    <source>
        <dbReference type="EMBL" id="KNC86640.1"/>
    </source>
</evidence>
<evidence type="ECO:0000313" key="4">
    <source>
        <dbReference type="Proteomes" id="UP000054560"/>
    </source>
</evidence>
<name>A0A0L0GCC0_9EUKA</name>
<evidence type="ECO:0000256" key="1">
    <source>
        <dbReference type="SAM" id="MobiDB-lite"/>
    </source>
</evidence>